<dbReference type="AlphaFoldDB" id="A0A558HCP3"/>
<keyword evidence="1" id="KW-0472">Membrane</keyword>
<evidence type="ECO:0000313" key="2">
    <source>
        <dbReference type="EMBL" id="TVU66899.1"/>
    </source>
</evidence>
<feature type="transmembrane region" description="Helical" evidence="1">
    <location>
        <begin position="66"/>
        <end position="88"/>
    </location>
</feature>
<feature type="transmembrane region" description="Helical" evidence="1">
    <location>
        <begin position="169"/>
        <end position="191"/>
    </location>
</feature>
<comment type="caution">
    <text evidence="2">The sequence shown here is derived from an EMBL/GenBank/DDBJ whole genome shotgun (WGS) entry which is preliminary data.</text>
</comment>
<keyword evidence="1" id="KW-0812">Transmembrane</keyword>
<evidence type="ECO:0000256" key="1">
    <source>
        <dbReference type="SAM" id="Phobius"/>
    </source>
</evidence>
<feature type="transmembrane region" description="Helical" evidence="1">
    <location>
        <begin position="139"/>
        <end position="160"/>
    </location>
</feature>
<feature type="transmembrane region" description="Helical" evidence="1">
    <location>
        <begin position="203"/>
        <end position="222"/>
    </location>
</feature>
<evidence type="ECO:0000313" key="3">
    <source>
        <dbReference type="Proteomes" id="UP000316500"/>
    </source>
</evidence>
<proteinExistence type="predicted"/>
<protein>
    <recommendedName>
        <fullName evidence="4">Integral membrane protein</fullName>
    </recommendedName>
</protein>
<dbReference type="EMBL" id="VNFK01000001">
    <property type="protein sequence ID" value="TVU66899.1"/>
    <property type="molecule type" value="Genomic_DNA"/>
</dbReference>
<dbReference type="OrthoDB" id="4937800at2"/>
<feature type="transmembrane region" description="Helical" evidence="1">
    <location>
        <begin position="32"/>
        <end position="54"/>
    </location>
</feature>
<keyword evidence="1" id="KW-1133">Transmembrane helix</keyword>
<name>A0A558HCP3_PAENT</name>
<accession>A0A558HCP3</accession>
<dbReference type="Proteomes" id="UP000316500">
    <property type="component" value="Unassembled WGS sequence"/>
</dbReference>
<evidence type="ECO:0008006" key="4">
    <source>
        <dbReference type="Google" id="ProtNLM"/>
    </source>
</evidence>
<dbReference type="RefSeq" id="WP_144648027.1">
    <property type="nucleotide sequence ID" value="NZ_VNFK01000001.1"/>
</dbReference>
<gene>
    <name evidence="2" type="ORF">FQP90_01810</name>
</gene>
<organism evidence="2 3">
    <name type="scientific">Paenarthrobacter nitroguajacolicus</name>
    <name type="common">Arthrobacter nitroguajacolicus</name>
    <dbReference type="NCBI Taxonomy" id="211146"/>
    <lineage>
        <taxon>Bacteria</taxon>
        <taxon>Bacillati</taxon>
        <taxon>Actinomycetota</taxon>
        <taxon>Actinomycetes</taxon>
        <taxon>Micrococcales</taxon>
        <taxon>Micrococcaceae</taxon>
        <taxon>Paenarthrobacter</taxon>
    </lineage>
</organism>
<reference evidence="2 3" key="1">
    <citation type="submission" date="2019-07" db="EMBL/GenBank/DDBJ databases">
        <title>Diversity of Bacteria from Kongsfjorden, Arctic.</title>
        <authorList>
            <person name="Yu Y."/>
        </authorList>
    </citation>
    <scope>NUCLEOTIDE SEQUENCE [LARGE SCALE GENOMIC DNA]</scope>
    <source>
        <strain evidence="2 3">SM1928</strain>
    </source>
</reference>
<feature type="transmembrane region" description="Helical" evidence="1">
    <location>
        <begin position="6"/>
        <end position="25"/>
    </location>
</feature>
<feature type="transmembrane region" description="Helical" evidence="1">
    <location>
        <begin position="100"/>
        <end position="119"/>
    </location>
</feature>
<sequence length="235" mass="25530">MTAVLPWVTLVVCLAVTVARIPSALRGENRVVFYIFSLISLSIFISIEAPYLVLDSWLGGMNIGNLILRFLLYTTFFLMGIKIATAFGSSSAVRAIRGPVGLTVAAIVAVLTVYFFVITDTQGSSAGMSGLRWGPSLEAYAFMGRFYPGFVAACLVPAIWRTVVSPAPVLLRVASALLLLGLCLLLLSQFFPLIPFSEAWLRVLINYSAAMSTCIGLAGIWFSKAYARRKRRLSA</sequence>